<name>A0A5C5X443_9PLAN</name>
<comment type="caution">
    <text evidence="1">The sequence shown here is derived from an EMBL/GenBank/DDBJ whole genome shotgun (WGS) entry which is preliminary data.</text>
</comment>
<evidence type="ECO:0000313" key="1">
    <source>
        <dbReference type="EMBL" id="TWT57091.1"/>
    </source>
</evidence>
<gene>
    <name evidence="1" type="ORF">KOR42_04490</name>
</gene>
<keyword evidence="2" id="KW-1185">Reference proteome</keyword>
<sequence>MIVGLIVKFLCAVVAEGDVIWGWSIRDLNRRFLMVSLIEYTRIKNTWKS</sequence>
<protein>
    <submittedName>
        <fullName evidence="1">Uncharacterized protein</fullName>
    </submittedName>
</protein>
<dbReference type="AlphaFoldDB" id="A0A5C5X443"/>
<proteinExistence type="predicted"/>
<dbReference type="EMBL" id="SIHI01000001">
    <property type="protein sequence ID" value="TWT57091.1"/>
    <property type="molecule type" value="Genomic_DNA"/>
</dbReference>
<evidence type="ECO:0000313" key="2">
    <source>
        <dbReference type="Proteomes" id="UP000317243"/>
    </source>
</evidence>
<dbReference type="Proteomes" id="UP000317243">
    <property type="component" value="Unassembled WGS sequence"/>
</dbReference>
<accession>A0A5C5X443</accession>
<organism evidence="1 2">
    <name type="scientific">Thalassoglobus neptunius</name>
    <dbReference type="NCBI Taxonomy" id="1938619"/>
    <lineage>
        <taxon>Bacteria</taxon>
        <taxon>Pseudomonadati</taxon>
        <taxon>Planctomycetota</taxon>
        <taxon>Planctomycetia</taxon>
        <taxon>Planctomycetales</taxon>
        <taxon>Planctomycetaceae</taxon>
        <taxon>Thalassoglobus</taxon>
    </lineage>
</organism>
<reference evidence="1 2" key="1">
    <citation type="submission" date="2019-02" db="EMBL/GenBank/DDBJ databases">
        <title>Deep-cultivation of Planctomycetes and their phenomic and genomic characterization uncovers novel biology.</title>
        <authorList>
            <person name="Wiegand S."/>
            <person name="Jogler M."/>
            <person name="Boedeker C."/>
            <person name="Pinto D."/>
            <person name="Vollmers J."/>
            <person name="Rivas-Marin E."/>
            <person name="Kohn T."/>
            <person name="Peeters S.H."/>
            <person name="Heuer A."/>
            <person name="Rast P."/>
            <person name="Oberbeckmann S."/>
            <person name="Bunk B."/>
            <person name="Jeske O."/>
            <person name="Meyerdierks A."/>
            <person name="Storesund J.E."/>
            <person name="Kallscheuer N."/>
            <person name="Luecker S."/>
            <person name="Lage O.M."/>
            <person name="Pohl T."/>
            <person name="Merkel B.J."/>
            <person name="Hornburger P."/>
            <person name="Mueller R.-W."/>
            <person name="Bruemmer F."/>
            <person name="Labrenz M."/>
            <person name="Spormann A.M."/>
            <person name="Op Den Camp H."/>
            <person name="Overmann J."/>
            <person name="Amann R."/>
            <person name="Jetten M.S.M."/>
            <person name="Mascher T."/>
            <person name="Medema M.H."/>
            <person name="Devos D.P."/>
            <person name="Kaster A.-K."/>
            <person name="Ovreas L."/>
            <person name="Rohde M."/>
            <person name="Galperin M.Y."/>
            <person name="Jogler C."/>
        </authorList>
    </citation>
    <scope>NUCLEOTIDE SEQUENCE [LARGE SCALE GENOMIC DNA]</scope>
    <source>
        <strain evidence="1 2">KOR42</strain>
    </source>
</reference>